<organism evidence="1 2">
    <name type="scientific">Papillibacter cinnamivorans DSM 12816</name>
    <dbReference type="NCBI Taxonomy" id="1122930"/>
    <lineage>
        <taxon>Bacteria</taxon>
        <taxon>Bacillati</taxon>
        <taxon>Bacillota</taxon>
        <taxon>Clostridia</taxon>
        <taxon>Eubacteriales</taxon>
        <taxon>Oscillospiraceae</taxon>
        <taxon>Papillibacter</taxon>
    </lineage>
</organism>
<gene>
    <name evidence="1" type="ORF">SAMN02745168_2728</name>
</gene>
<dbReference type="EMBL" id="FWXW01000009">
    <property type="protein sequence ID" value="SMC82683.1"/>
    <property type="molecule type" value="Genomic_DNA"/>
</dbReference>
<dbReference type="Proteomes" id="UP000192790">
    <property type="component" value="Unassembled WGS sequence"/>
</dbReference>
<keyword evidence="2" id="KW-1185">Reference proteome</keyword>
<evidence type="ECO:0000313" key="1">
    <source>
        <dbReference type="EMBL" id="SMC82683.1"/>
    </source>
</evidence>
<evidence type="ECO:0000313" key="2">
    <source>
        <dbReference type="Proteomes" id="UP000192790"/>
    </source>
</evidence>
<proteinExistence type="predicted"/>
<name>A0A1W2CBW3_9FIRM</name>
<dbReference type="STRING" id="1122930.SAMN02745168_2728"/>
<dbReference type="AlphaFoldDB" id="A0A1W2CBW3"/>
<accession>A0A1W2CBW3</accession>
<sequence length="101" mass="11670">MGQTILQYYISLAKEGTKTSIGEIMKHLNKSMTLAESKFIDFALGHVDTEEGVKIMEHYLFHGTQIQRNYCALYFGRRGEYLIIRRAYDEGLIDAKQAFSR</sequence>
<reference evidence="1 2" key="1">
    <citation type="submission" date="2017-04" db="EMBL/GenBank/DDBJ databases">
        <authorList>
            <person name="Afonso C.L."/>
            <person name="Miller P.J."/>
            <person name="Scott M.A."/>
            <person name="Spackman E."/>
            <person name="Goraichik I."/>
            <person name="Dimitrov K.M."/>
            <person name="Suarez D.L."/>
            <person name="Swayne D.E."/>
        </authorList>
    </citation>
    <scope>NUCLEOTIDE SEQUENCE [LARGE SCALE GENOMIC DNA]</scope>
    <source>
        <strain evidence="1 2">DSM 12816</strain>
    </source>
</reference>
<dbReference type="RefSeq" id="WP_084235392.1">
    <property type="nucleotide sequence ID" value="NZ_FWXW01000009.1"/>
</dbReference>
<protein>
    <submittedName>
        <fullName evidence="1">Uncharacterized protein</fullName>
    </submittedName>
</protein>